<keyword evidence="5" id="KW-1185">Reference proteome</keyword>
<evidence type="ECO:0000259" key="3">
    <source>
        <dbReference type="Pfam" id="PF07910"/>
    </source>
</evidence>
<reference evidence="4" key="2">
    <citation type="submission" date="2023-06" db="EMBL/GenBank/DDBJ databases">
        <authorList>
            <consortium name="Lawrence Berkeley National Laboratory"/>
            <person name="Haridas S."/>
            <person name="Hensen N."/>
            <person name="Bonometti L."/>
            <person name="Westerberg I."/>
            <person name="Brannstrom I.O."/>
            <person name="Guillou S."/>
            <person name="Cros-Aarteil S."/>
            <person name="Calhoun S."/>
            <person name="Kuo A."/>
            <person name="Mondo S."/>
            <person name="Pangilinan J."/>
            <person name="Riley R."/>
            <person name="Labutti K."/>
            <person name="Andreopoulos B."/>
            <person name="Lipzen A."/>
            <person name="Chen C."/>
            <person name="Yanf M."/>
            <person name="Daum C."/>
            <person name="Ng V."/>
            <person name="Clum A."/>
            <person name="Steindorff A."/>
            <person name="Ohm R."/>
            <person name="Martin F."/>
            <person name="Silar P."/>
            <person name="Natvig D."/>
            <person name="Lalanne C."/>
            <person name="Gautier V."/>
            <person name="Ament-Velasquez S.L."/>
            <person name="Kruys A."/>
            <person name="Hutchinson M.I."/>
            <person name="Powell A.J."/>
            <person name="Barry K."/>
            <person name="Miller A.N."/>
            <person name="Grigoriev I.V."/>
            <person name="Debuchy R."/>
            <person name="Gladieux P."/>
            <person name="Thoren M.H."/>
            <person name="Johannesson H."/>
        </authorList>
    </citation>
    <scope>NUCLEOTIDE SEQUENCE</scope>
    <source>
        <strain evidence="4">CBS 955.72</strain>
    </source>
</reference>
<comment type="caution">
    <text evidence="4">The sequence shown here is derived from an EMBL/GenBank/DDBJ whole genome shotgun (WGS) entry which is preliminary data.</text>
</comment>
<proteinExistence type="predicted"/>
<dbReference type="Pfam" id="PF07910">
    <property type="entry name" value="Peptidase_C78"/>
    <property type="match status" value="1"/>
</dbReference>
<feature type="region of interest" description="Disordered" evidence="2">
    <location>
        <begin position="98"/>
        <end position="185"/>
    </location>
</feature>
<sequence>MGDEITAMTCPFCSWETAEGEYAMLLHMETLHPEGDSPFVAKDDDKDSANAKVDGEAQYAECPVEGCGEMLSLDEMDYHIELHADEAGTDLDGGLAQSAVHEARASTSSPSPSRAHREAERQRRAARASEVTSNQSKAISAWKKLLKMPDSSASSTLSPRRRQNTKPASKSDSTRGKRLGKAQLGKYAHEDRMPDWLVSLLQKGGQVKSEGVVSVIAQLLEQCSSTKYAYLCHPQVQHISKLRREGGFCGYRNIQMITSYINAVEFQGSRHLDGKTPTIFQIQDFIESAWDEGINSQGRVETGGIRGTRKYIGTPEALAMFRLLDISCDAQGFKNREPGKSEELLIEYVENYFQSGVTDPTQRVRLTNLPPIYFQHAGHSMTIIGLEKSRSGGKNLLVFDPMFHDASNIVKLVGQKFSHPFPDLALKFYRRGGRYLRKYREFEVLR</sequence>
<dbReference type="Gene3D" id="3.90.70.130">
    <property type="match status" value="1"/>
</dbReference>
<evidence type="ECO:0000313" key="5">
    <source>
        <dbReference type="Proteomes" id="UP001275084"/>
    </source>
</evidence>
<evidence type="ECO:0000256" key="1">
    <source>
        <dbReference type="ARBA" id="ARBA00022801"/>
    </source>
</evidence>
<evidence type="ECO:0000256" key="2">
    <source>
        <dbReference type="SAM" id="MobiDB-lite"/>
    </source>
</evidence>
<dbReference type="Proteomes" id="UP001275084">
    <property type="component" value="Unassembled WGS sequence"/>
</dbReference>
<reference evidence="4" key="1">
    <citation type="journal article" date="2023" name="Mol. Phylogenet. Evol.">
        <title>Genome-scale phylogeny and comparative genomics of the fungal order Sordariales.</title>
        <authorList>
            <person name="Hensen N."/>
            <person name="Bonometti L."/>
            <person name="Westerberg I."/>
            <person name="Brannstrom I.O."/>
            <person name="Guillou S."/>
            <person name="Cros-Aarteil S."/>
            <person name="Calhoun S."/>
            <person name="Haridas S."/>
            <person name="Kuo A."/>
            <person name="Mondo S."/>
            <person name="Pangilinan J."/>
            <person name="Riley R."/>
            <person name="LaButti K."/>
            <person name="Andreopoulos B."/>
            <person name="Lipzen A."/>
            <person name="Chen C."/>
            <person name="Yan M."/>
            <person name="Daum C."/>
            <person name="Ng V."/>
            <person name="Clum A."/>
            <person name="Steindorff A."/>
            <person name="Ohm R.A."/>
            <person name="Martin F."/>
            <person name="Silar P."/>
            <person name="Natvig D.O."/>
            <person name="Lalanne C."/>
            <person name="Gautier V."/>
            <person name="Ament-Velasquez S.L."/>
            <person name="Kruys A."/>
            <person name="Hutchinson M.I."/>
            <person name="Powell A.J."/>
            <person name="Barry K."/>
            <person name="Miller A.N."/>
            <person name="Grigoriev I.V."/>
            <person name="Debuchy R."/>
            <person name="Gladieux P."/>
            <person name="Hiltunen Thoren M."/>
            <person name="Johannesson H."/>
        </authorList>
    </citation>
    <scope>NUCLEOTIDE SEQUENCE</scope>
    <source>
        <strain evidence="4">CBS 955.72</strain>
    </source>
</reference>
<evidence type="ECO:0000313" key="4">
    <source>
        <dbReference type="EMBL" id="KAK3359268.1"/>
    </source>
</evidence>
<protein>
    <submittedName>
        <fullName evidence="4">Peptidase family C78-domain-containing protein</fullName>
    </submittedName>
</protein>
<dbReference type="InterPro" id="IPR012462">
    <property type="entry name" value="UFSP1/2_DUB_cat"/>
</dbReference>
<accession>A0AAJ0HQ26</accession>
<name>A0AAJ0HQ26_9PEZI</name>
<feature type="domain" description="UFSP1/2/DUB catalytic" evidence="3">
    <location>
        <begin position="226"/>
        <end position="444"/>
    </location>
</feature>
<dbReference type="GO" id="GO:0016787">
    <property type="term" value="F:hydrolase activity"/>
    <property type="evidence" value="ECO:0007669"/>
    <property type="project" value="UniProtKB-KW"/>
</dbReference>
<dbReference type="AlphaFoldDB" id="A0AAJ0HQ26"/>
<dbReference type="EMBL" id="JAUIQD010000002">
    <property type="protein sequence ID" value="KAK3359268.1"/>
    <property type="molecule type" value="Genomic_DNA"/>
</dbReference>
<gene>
    <name evidence="4" type="ORF">B0T25DRAFT_92482</name>
</gene>
<keyword evidence="1" id="KW-0378">Hydrolase</keyword>
<organism evidence="4 5">
    <name type="scientific">Lasiosphaeria hispida</name>
    <dbReference type="NCBI Taxonomy" id="260671"/>
    <lineage>
        <taxon>Eukaryota</taxon>
        <taxon>Fungi</taxon>
        <taxon>Dikarya</taxon>
        <taxon>Ascomycota</taxon>
        <taxon>Pezizomycotina</taxon>
        <taxon>Sordariomycetes</taxon>
        <taxon>Sordariomycetidae</taxon>
        <taxon>Sordariales</taxon>
        <taxon>Lasiosphaeriaceae</taxon>
        <taxon>Lasiosphaeria</taxon>
    </lineage>
</organism>